<evidence type="ECO:0000313" key="2">
    <source>
        <dbReference type="EMBL" id="MCL9684748.1"/>
    </source>
</evidence>
<evidence type="ECO:0008006" key="4">
    <source>
        <dbReference type="Google" id="ProtNLM"/>
    </source>
</evidence>
<dbReference type="RefSeq" id="WP_250456369.1">
    <property type="nucleotide sequence ID" value="NZ_JAJKBJ010000013.1"/>
</dbReference>
<feature type="coiled-coil region" evidence="1">
    <location>
        <begin position="749"/>
        <end position="809"/>
    </location>
</feature>
<accession>A0A9X2D1L6</accession>
<comment type="caution">
    <text evidence="2">The sequence shown here is derived from an EMBL/GenBank/DDBJ whole genome shotgun (WGS) entry which is preliminary data.</text>
</comment>
<evidence type="ECO:0000256" key="1">
    <source>
        <dbReference type="SAM" id="Coils"/>
    </source>
</evidence>
<gene>
    <name evidence="2" type="ORF">LOX96_11640</name>
</gene>
<keyword evidence="1" id="KW-0175">Coiled coil</keyword>
<proteinExistence type="predicted"/>
<feature type="non-terminal residue" evidence="2">
    <location>
        <position position="818"/>
    </location>
</feature>
<dbReference type="EMBL" id="JAJKBJ010000013">
    <property type="protein sequence ID" value="MCL9684748.1"/>
    <property type="molecule type" value="Genomic_DNA"/>
</dbReference>
<evidence type="ECO:0000313" key="3">
    <source>
        <dbReference type="Proteomes" id="UP001139721"/>
    </source>
</evidence>
<organism evidence="2 3">
    <name type="scientific">Legionella maioricensis</name>
    <dbReference type="NCBI Taxonomy" id="2896528"/>
    <lineage>
        <taxon>Bacteria</taxon>
        <taxon>Pseudomonadati</taxon>
        <taxon>Pseudomonadota</taxon>
        <taxon>Gammaproteobacteria</taxon>
        <taxon>Legionellales</taxon>
        <taxon>Legionellaceae</taxon>
        <taxon>Legionella</taxon>
    </lineage>
</organism>
<dbReference type="AlphaFoldDB" id="A0A9X2D1L6"/>
<keyword evidence="3" id="KW-1185">Reference proteome</keyword>
<name>A0A9X2D1L6_9GAMM</name>
<dbReference type="Proteomes" id="UP001139721">
    <property type="component" value="Unassembled WGS sequence"/>
</dbReference>
<sequence length="818" mass="93095">MAYTLTLLGTDTTFAATEGYDKAETLSYISTLIPEIPDYSEVAFPTDKVTQYRNSKIAVIDGPTTLGAEVGDRIARGVLAILEAISRGEKDINIIAHSRGAVEAILVAHELERIQTLLAKQPLDRKLLTQSVCKYTTDAMNGLHKESFAELDLEKVANSIDQIQLSMLTIDPVPGGNYMGITWASTLAWKDPRFYRVPKIVKEYEQYVYENERTRCFKPIVPKCDSPETTSFKLCSLPGHHGTGSGNLMSQQRQKVPDGKTAEHVQELVIVKIIDFLTRNGVTITSKKENDPFEALIAELMPIDATKLKNLYLKLYEKIRENKEAYQYFNTTSYPTLGQEQALLRKLWTIVDQRIVHYQAHNDTFLPTIIPPVPGGHFLNYEHARIHLNNVLSLKDDVPLDQTINKAIKRLLNICKRVDEKKSLEVNVKDMSSSLIMVSKVADTLDTKEGVDLLLEGLAMLIEEVRRPYLQDEFIDERHRTKVWEAVTSAFVLFNEFLKDEKHAQNEVAKTILKTLNTNLATTLETKHHTLVEQYQLLSSKLESNKLLIPLQYKIQELRTKLNESTTDEDDLELKKILDVFLEQAPQLAHSKSGEMRGFIDEHLKNLSVAQTQSVLGKSTLEWAKLLLGEALDDSLNYAGENMMKEVIKAHQQLEKFRAALPDFKQLYSELPYDKWAFELKEKRDHMVHLAARYIVREGLDLGDSLMEELFFDNAALYKEISGLAMGLGAKHPLEEMSFRLSIKLKTQKEEASKVLKDTIERLTRAQEDLGQELTKKLRSAEDSYGQEKEELGQQIASLQKKQEELRVTSEQKIKELE</sequence>
<protein>
    <recommendedName>
        <fullName evidence="4">Dot/Icm T4SS effector</fullName>
    </recommendedName>
</protein>
<reference evidence="2" key="1">
    <citation type="submission" date="2021-11" db="EMBL/GenBank/DDBJ databases">
        <title>Legionella maioricencis sp. nov., a new species isolated from hot water samples in Mallorca.</title>
        <authorList>
            <person name="Crespi S."/>
            <person name="Drasar V."/>
            <person name="Salva-Serra F."/>
            <person name="Jaen-Luchoro D."/>
            <person name="Pineiro-Iglesias B."/>
            <person name="Aliaga F."/>
            <person name="Fernandez-Juarez V."/>
            <person name="Coll G."/>
            <person name="Moore E.R.B."/>
            <person name="Bennasar-Figueras A."/>
        </authorList>
    </citation>
    <scope>NUCLEOTIDE SEQUENCE</scope>
    <source>
        <strain evidence="2">HCPI-6</strain>
    </source>
</reference>